<dbReference type="STRING" id="859194.MHF_1001"/>
<dbReference type="EMBL" id="CP002808">
    <property type="protein sequence ID" value="AEG73256.1"/>
    <property type="molecule type" value="Genomic_DNA"/>
</dbReference>
<proteinExistence type="predicted"/>
<dbReference type="BioCyc" id="MHAE859194:G1GR7-998-MONOMER"/>
<accession>F6FJ58</accession>
<evidence type="ECO:0008006" key="4">
    <source>
        <dbReference type="Google" id="ProtNLM"/>
    </source>
</evidence>
<gene>
    <name evidence="2" type="ordered locus">MHF_1001</name>
</gene>
<protein>
    <recommendedName>
        <fullName evidence="4">Lipoprotein</fullName>
    </recommendedName>
</protein>
<evidence type="ECO:0000313" key="3">
    <source>
        <dbReference type="Proteomes" id="UP000007952"/>
    </source>
</evidence>
<feature type="compositionally biased region" description="Basic and acidic residues" evidence="1">
    <location>
        <begin position="173"/>
        <end position="185"/>
    </location>
</feature>
<name>F6FJ58_MYCHI</name>
<dbReference type="PROSITE" id="PS51257">
    <property type="entry name" value="PROKAR_LIPOPROTEIN"/>
    <property type="match status" value="1"/>
</dbReference>
<organism evidence="2 3">
    <name type="scientific">Mycoplasma haemofelis (strain Ohio2)</name>
    <dbReference type="NCBI Taxonomy" id="859194"/>
    <lineage>
        <taxon>Bacteria</taxon>
        <taxon>Bacillati</taxon>
        <taxon>Mycoplasmatota</taxon>
        <taxon>Mollicutes</taxon>
        <taxon>Mycoplasmataceae</taxon>
        <taxon>Mycoplasma</taxon>
    </lineage>
</organism>
<dbReference type="HOGENOM" id="CLU_098620_0_0_14"/>
<dbReference type="KEGG" id="mhf:MHF_1001"/>
<feature type="region of interest" description="Disordered" evidence="1">
    <location>
        <begin position="166"/>
        <end position="185"/>
    </location>
</feature>
<sequence>MSAKLPMMAGVAGLSSCAAGLGIYLNSDNRDTVSSLLEKEPAHVLLSSEDGDSLWNEAWKKYRDANKDKELDSWKIKNFSANSKSETAIEGFKEACTSRYEDKVDGVKDFRYVNVKSWCTRPKKIFELLAAEKGIILLSKEASNSKAWNDSWADYKKEQNGTDTWKLSNWSSEKGKSEAPDSFKEKCKTQSEMNVNKGKEDELYVQVKRWCTILIKKT</sequence>
<evidence type="ECO:0000313" key="2">
    <source>
        <dbReference type="EMBL" id="AEG73256.1"/>
    </source>
</evidence>
<evidence type="ECO:0000256" key="1">
    <source>
        <dbReference type="SAM" id="MobiDB-lite"/>
    </source>
</evidence>
<dbReference type="AlphaFoldDB" id="F6FJ58"/>
<dbReference type="Proteomes" id="UP000007952">
    <property type="component" value="Chromosome"/>
</dbReference>
<reference evidence="2 3" key="1">
    <citation type="journal article" date="2011" name="J. Bacteriol.">
        <title>Complete genome sequences of two hemotropic Mycoplasmas, Mycoplasma haemofelis strain Ohio2 and Mycoplasma suis strain Illinois.</title>
        <authorList>
            <person name="Messick J.B."/>
            <person name="Santos A.P."/>
            <person name="Guimaraes A.M."/>
        </authorList>
    </citation>
    <scope>NUCLEOTIDE SEQUENCE [LARGE SCALE GENOMIC DNA]</scope>
    <source>
        <strain evidence="2 3">Ohio2</strain>
    </source>
</reference>
<reference key="2">
    <citation type="submission" date="2011-05" db="EMBL/GenBank/DDBJ databases">
        <title>The Genome of Mycoplasma haemofelis Strain Ohio2, a pathogenic hemoplasma of the cat.</title>
        <authorList>
            <person name="Santos A.P."/>
            <person name="Guimaraes A.M.S."/>
            <person name="SanMiguel P.J."/>
            <person name="Martin S.W."/>
            <person name="Messick J.B."/>
        </authorList>
    </citation>
    <scope>NUCLEOTIDE SEQUENCE</scope>
    <source>
        <strain>Ohio2</strain>
    </source>
</reference>